<proteinExistence type="predicted"/>
<evidence type="ECO:0000313" key="2">
    <source>
        <dbReference type="Proteomes" id="UP001165289"/>
    </source>
</evidence>
<name>A0AAV7K5V3_9METZ</name>
<dbReference type="AlphaFoldDB" id="A0AAV7K5V3"/>
<organism evidence="1 2">
    <name type="scientific">Oopsacas minuta</name>
    <dbReference type="NCBI Taxonomy" id="111878"/>
    <lineage>
        <taxon>Eukaryota</taxon>
        <taxon>Metazoa</taxon>
        <taxon>Porifera</taxon>
        <taxon>Hexactinellida</taxon>
        <taxon>Hexasterophora</taxon>
        <taxon>Lyssacinosida</taxon>
        <taxon>Leucopsacidae</taxon>
        <taxon>Oopsacas</taxon>
    </lineage>
</organism>
<keyword evidence="2" id="KW-1185">Reference proteome</keyword>
<accession>A0AAV7K5V3</accession>
<protein>
    <submittedName>
        <fullName evidence="1">Uncharacterized protein</fullName>
    </submittedName>
</protein>
<evidence type="ECO:0000313" key="1">
    <source>
        <dbReference type="EMBL" id="KAI6656154.1"/>
    </source>
</evidence>
<dbReference type="EMBL" id="JAKMXF010000155">
    <property type="protein sequence ID" value="KAI6656154.1"/>
    <property type="molecule type" value="Genomic_DNA"/>
</dbReference>
<dbReference type="Proteomes" id="UP001165289">
    <property type="component" value="Unassembled WGS sequence"/>
</dbReference>
<reference evidence="1 2" key="1">
    <citation type="journal article" date="2023" name="BMC Biol.">
        <title>The compact genome of the sponge Oopsacas minuta (Hexactinellida) is lacking key metazoan core genes.</title>
        <authorList>
            <person name="Santini S."/>
            <person name="Schenkelaars Q."/>
            <person name="Jourda C."/>
            <person name="Duchesne M."/>
            <person name="Belahbib H."/>
            <person name="Rocher C."/>
            <person name="Selva M."/>
            <person name="Riesgo A."/>
            <person name="Vervoort M."/>
            <person name="Leys S.P."/>
            <person name="Kodjabachian L."/>
            <person name="Le Bivic A."/>
            <person name="Borchiellini C."/>
            <person name="Claverie J.M."/>
            <person name="Renard E."/>
        </authorList>
    </citation>
    <scope>NUCLEOTIDE SEQUENCE [LARGE SCALE GENOMIC DNA]</scope>
    <source>
        <strain evidence="1">SPO-2</strain>
    </source>
</reference>
<gene>
    <name evidence="1" type="ORF">LOD99_1487</name>
</gene>
<comment type="caution">
    <text evidence="1">The sequence shown here is derived from an EMBL/GenBank/DDBJ whole genome shotgun (WGS) entry which is preliminary data.</text>
</comment>
<sequence>MKNKHSFIDDYFPKKTKTHQDTEDLGLISVSLNQRLVAYEESNLDFTQTPLFTSTASDANFVLSSIGEESCSNSSAESSITELPTDISHSINQSTLNISIPKESAEQIDFPNIYSADQWFEKLLHTLG</sequence>